<dbReference type="AlphaFoldDB" id="A0A368RDU9"/>
<feature type="region of interest" description="Disordered" evidence="1">
    <location>
        <begin position="112"/>
        <end position="191"/>
    </location>
</feature>
<evidence type="ECO:0000259" key="3">
    <source>
        <dbReference type="Pfam" id="PF14368"/>
    </source>
</evidence>
<gene>
    <name evidence="4" type="ORF">SETIT_5G350100v2</name>
</gene>
<dbReference type="PANTHER" id="PTHR33286:SF54">
    <property type="entry name" value="BIFUNCTIONAL INHIBITOR_LIPID-TRANSFER PROTEIN_SEED STORAGE 2S ALBUMIN SUPERFAMILY PROTEIN"/>
    <property type="match status" value="1"/>
</dbReference>
<reference evidence="4" key="1">
    <citation type="journal article" date="2012" name="Nat. Biotechnol.">
        <title>Reference genome sequence of the model plant Setaria.</title>
        <authorList>
            <person name="Bennetzen J.L."/>
            <person name="Schmutz J."/>
            <person name="Wang H."/>
            <person name="Percifield R."/>
            <person name="Hawkins J."/>
            <person name="Pontaroli A.C."/>
            <person name="Estep M."/>
            <person name="Feng L."/>
            <person name="Vaughn J.N."/>
            <person name="Grimwood J."/>
            <person name="Jenkins J."/>
            <person name="Barry K."/>
            <person name="Lindquist E."/>
            <person name="Hellsten U."/>
            <person name="Deshpande S."/>
            <person name="Wang X."/>
            <person name="Wu X."/>
            <person name="Mitros T."/>
            <person name="Triplett J."/>
            <person name="Yang X."/>
            <person name="Ye C.Y."/>
            <person name="Mauro-Herrera M."/>
            <person name="Wang L."/>
            <person name="Li P."/>
            <person name="Sharma M."/>
            <person name="Sharma R."/>
            <person name="Ronald P.C."/>
            <person name="Panaud O."/>
            <person name="Kellogg E.A."/>
            <person name="Brutnell T.P."/>
            <person name="Doust A.N."/>
            <person name="Tuskan G.A."/>
            <person name="Rokhsar D."/>
            <person name="Devos K.M."/>
        </authorList>
    </citation>
    <scope>NUCLEOTIDE SEQUENCE [LARGE SCALE GENOMIC DNA]</scope>
    <source>
        <strain evidence="4">Yugu1</strain>
    </source>
</reference>
<dbReference type="InterPro" id="IPR016140">
    <property type="entry name" value="Bifunc_inhib/LTP/seed_store"/>
</dbReference>
<feature type="domain" description="Bifunctional inhibitor/plant lipid transfer protein/seed storage helical" evidence="3">
    <location>
        <begin position="16"/>
        <end position="104"/>
    </location>
</feature>
<dbReference type="Gene3D" id="1.10.110.10">
    <property type="entry name" value="Plant lipid-transfer and hydrophobic proteins"/>
    <property type="match status" value="1"/>
</dbReference>
<reference evidence="4" key="2">
    <citation type="submission" date="2015-07" db="EMBL/GenBank/DDBJ databases">
        <authorList>
            <person name="Noorani M."/>
        </authorList>
    </citation>
    <scope>NUCLEOTIDE SEQUENCE</scope>
    <source>
        <strain evidence="4">Yugu1</strain>
    </source>
</reference>
<dbReference type="EMBL" id="CM003532">
    <property type="protein sequence ID" value="RCV27750.1"/>
    <property type="molecule type" value="Genomic_DNA"/>
</dbReference>
<sequence>MARTLVLFSVLAFAVVATATARETPSPAIGTQAGCDADLFSLIPRCVLYVMQPDNPKEIPSQACCDTYRKVDVPCLCSKVDKGIEEIISMPQGRRPFALGTKCGSWHGAVGRPLGTLPSKASPRAPRAVHTPRHRNPPEPRVLHRRAHTAQARPAFSRRWPFPSPQPLPCFDVRTRHRRYKRTAPTNPRKQ</sequence>
<proteinExistence type="predicted"/>
<keyword evidence="2" id="KW-0732">Signal</keyword>
<evidence type="ECO:0000256" key="2">
    <source>
        <dbReference type="SAM" id="SignalP"/>
    </source>
</evidence>
<dbReference type="OrthoDB" id="687671at2759"/>
<dbReference type="Pfam" id="PF14368">
    <property type="entry name" value="LTP_2"/>
    <property type="match status" value="1"/>
</dbReference>
<evidence type="ECO:0000256" key="1">
    <source>
        <dbReference type="SAM" id="MobiDB-lite"/>
    </source>
</evidence>
<dbReference type="InterPro" id="IPR036312">
    <property type="entry name" value="Bifun_inhib/LTP/seed_sf"/>
</dbReference>
<accession>A0A368RDU9</accession>
<dbReference type="PANTHER" id="PTHR33286">
    <property type="entry name" value="BIFUNCTIONAL INHIBITOR/LIPID-TRANSFER PROTEIN/SEED STORAGE 2S ALBUMIN SUPERFAMILY PROTEIN"/>
    <property type="match status" value="1"/>
</dbReference>
<name>A0A368RDU9_SETIT</name>
<organism evidence="4">
    <name type="scientific">Setaria italica</name>
    <name type="common">Foxtail millet</name>
    <name type="synonym">Panicum italicum</name>
    <dbReference type="NCBI Taxonomy" id="4555"/>
    <lineage>
        <taxon>Eukaryota</taxon>
        <taxon>Viridiplantae</taxon>
        <taxon>Streptophyta</taxon>
        <taxon>Embryophyta</taxon>
        <taxon>Tracheophyta</taxon>
        <taxon>Spermatophyta</taxon>
        <taxon>Magnoliopsida</taxon>
        <taxon>Liliopsida</taxon>
        <taxon>Poales</taxon>
        <taxon>Poaceae</taxon>
        <taxon>PACMAD clade</taxon>
        <taxon>Panicoideae</taxon>
        <taxon>Panicodae</taxon>
        <taxon>Paniceae</taxon>
        <taxon>Cenchrinae</taxon>
        <taxon>Setaria</taxon>
    </lineage>
</organism>
<dbReference type="SUPFAM" id="SSF47699">
    <property type="entry name" value="Bifunctional inhibitor/lipid-transfer protein/seed storage 2S albumin"/>
    <property type="match status" value="1"/>
</dbReference>
<evidence type="ECO:0000313" key="4">
    <source>
        <dbReference type="EMBL" id="RCV27750.1"/>
    </source>
</evidence>
<feature type="signal peptide" evidence="2">
    <location>
        <begin position="1"/>
        <end position="21"/>
    </location>
</feature>
<feature type="chain" id="PRO_5016694632" description="Bifunctional inhibitor/plant lipid transfer protein/seed storage helical domain-containing protein" evidence="2">
    <location>
        <begin position="22"/>
        <end position="191"/>
    </location>
</feature>
<protein>
    <recommendedName>
        <fullName evidence="3">Bifunctional inhibitor/plant lipid transfer protein/seed storage helical domain-containing protein</fullName>
    </recommendedName>
</protein>